<reference evidence="2" key="1">
    <citation type="submission" date="2015-03" db="EMBL/GenBank/DDBJ databases">
        <title>Wuchereria bancrofti Genome Sequencing Papua New Guinea Strain.</title>
        <authorList>
            <person name="Small S.T."/>
            <person name="Serre D."/>
            <person name="Zimmerman P.A."/>
        </authorList>
    </citation>
    <scope>NUCLEOTIDE SEQUENCE [LARGE SCALE GENOMIC DNA]</scope>
    <source>
        <strain evidence="2">pt0022</strain>
    </source>
</reference>
<sequence>MQFRIERWRQCDKDVGVDESERCSEEYLADNAPSFRKAPQHSAKRLLINDAMNVMHMRTNHGGRTQKQLDCLSLLPVIRYFVRRGHAVEVVMPELCIYKKCYKNFHIWKDLRALKLLILVPHMMHDDLVTLTVARDACGSVITKDKFRDYLACFPQLHQVRSRNISLAFISNVKKPMFFTNAEGDKFYAGYFMCVNYAFEQFYSLPEDDDYDLVKNEKWSEERRIEVLERIDEIYRLAEAQYMLVKVERLSKYMLCNKPVKISFPNDVYDKIVRGEEDRIAEYESIKALFYWRNTAEKQELEYQLQGRRSDVYKQTKNSLHSFGSSVPLFLHESANDRNSISNGSKPSSVIIEENAPYKGSLTEVTNPSYLEMWITHKKGGRLFKDDKHAESKTHLWKTLTDEVKMDGKSFHDFLSSFHGTLEKEVVLNAYYDQLSSCSPSEEEITNPLGVEKELMQRWLVDALNLDSRVLHNILRSWDESPLLAERVVDAYFEHINDWETGFSQSTVLN</sequence>
<reference evidence="2" key="2">
    <citation type="journal article" date="2016" name="Mol. Ecol.">
        <title>Population genomics of the filarial nematode parasite Wuchereria bancrofti from mosquitoes.</title>
        <authorList>
            <person name="Small S.T."/>
            <person name="Reimer L.J."/>
            <person name="Tisch D.J."/>
            <person name="King C.L."/>
            <person name="Christensen B.M."/>
            <person name="Siba P.M."/>
            <person name="Kazura J.W."/>
            <person name="Serre D."/>
            <person name="Zimmerman P.A."/>
        </authorList>
    </citation>
    <scope>NUCLEOTIDE SEQUENCE</scope>
    <source>
        <strain evidence="2">pt0022</strain>
    </source>
</reference>
<evidence type="ECO:0000259" key="1">
    <source>
        <dbReference type="Pfam" id="PF11977"/>
    </source>
</evidence>
<dbReference type="Gene3D" id="3.40.50.11980">
    <property type="match status" value="1"/>
</dbReference>
<dbReference type="Proteomes" id="UP000093561">
    <property type="component" value="Unassembled WGS sequence"/>
</dbReference>
<accession>A0AAF5RUJ7</accession>
<reference evidence="3" key="3">
    <citation type="submission" date="2024-02" db="UniProtKB">
        <authorList>
            <consortium name="WormBaseParasite"/>
        </authorList>
    </citation>
    <scope>IDENTIFICATION</scope>
    <source>
        <strain evidence="3">pt0022</strain>
    </source>
</reference>
<feature type="domain" description="RNase NYN" evidence="1">
    <location>
        <begin position="44"/>
        <end position="170"/>
    </location>
</feature>
<evidence type="ECO:0000313" key="3">
    <source>
        <dbReference type="WBParaSite" id="mrna-Wban_03504"/>
    </source>
</evidence>
<dbReference type="AlphaFoldDB" id="A0AAF5RUJ7"/>
<dbReference type="Pfam" id="PF11977">
    <property type="entry name" value="RNase_Zc3h12a"/>
    <property type="match status" value="1"/>
</dbReference>
<evidence type="ECO:0000313" key="2">
    <source>
        <dbReference type="Proteomes" id="UP000093561"/>
    </source>
</evidence>
<dbReference type="WBParaSite" id="mrna-Wban_03504">
    <property type="protein sequence ID" value="mrna-Wban_03504"/>
    <property type="gene ID" value="Wban_03504"/>
</dbReference>
<protein>
    <recommendedName>
        <fullName evidence="1">RNase NYN domain-containing protein</fullName>
    </recommendedName>
</protein>
<proteinExistence type="predicted"/>
<organism evidence="2 3">
    <name type="scientific">Wuchereria bancrofti</name>
    <dbReference type="NCBI Taxonomy" id="6293"/>
    <lineage>
        <taxon>Eukaryota</taxon>
        <taxon>Metazoa</taxon>
        <taxon>Ecdysozoa</taxon>
        <taxon>Nematoda</taxon>
        <taxon>Chromadorea</taxon>
        <taxon>Rhabditida</taxon>
        <taxon>Spirurina</taxon>
        <taxon>Spiruromorpha</taxon>
        <taxon>Filarioidea</taxon>
        <taxon>Onchocercidae</taxon>
        <taxon>Wuchereria</taxon>
    </lineage>
</organism>
<dbReference type="InterPro" id="IPR021869">
    <property type="entry name" value="RNase_Zc3h12_NYN"/>
</dbReference>
<name>A0AAF5RUJ7_WUCBA</name>